<dbReference type="InterPro" id="IPR021373">
    <property type="entry name" value="DUF2993"/>
</dbReference>
<dbReference type="EMBL" id="JAMPKK010000029">
    <property type="protein sequence ID" value="MEP0865632.1"/>
    <property type="molecule type" value="Genomic_DNA"/>
</dbReference>
<reference evidence="1 2" key="1">
    <citation type="submission" date="2022-04" db="EMBL/GenBank/DDBJ databases">
        <title>Positive selection, recombination, and allopatry shape intraspecific diversity of widespread and dominant cyanobacteria.</title>
        <authorList>
            <person name="Wei J."/>
            <person name="Shu W."/>
            <person name="Hu C."/>
        </authorList>
    </citation>
    <scope>NUCLEOTIDE SEQUENCE [LARGE SCALE GENOMIC DNA]</scope>
    <source>
        <strain evidence="1 2">GB2-A5</strain>
    </source>
</reference>
<organism evidence="1 2">
    <name type="scientific">Funiculus sociatus GB2-A5</name>
    <dbReference type="NCBI Taxonomy" id="2933946"/>
    <lineage>
        <taxon>Bacteria</taxon>
        <taxon>Bacillati</taxon>
        <taxon>Cyanobacteriota</taxon>
        <taxon>Cyanophyceae</taxon>
        <taxon>Coleofasciculales</taxon>
        <taxon>Coleofasciculaceae</taxon>
        <taxon>Funiculus</taxon>
    </lineage>
</organism>
<dbReference type="RefSeq" id="WP_190420123.1">
    <property type="nucleotide sequence ID" value="NZ_JAMPKK010000029.1"/>
</dbReference>
<evidence type="ECO:0000313" key="2">
    <source>
        <dbReference type="Proteomes" id="UP001442494"/>
    </source>
</evidence>
<proteinExistence type="predicted"/>
<accession>A0ABV0JQB7</accession>
<dbReference type="Pfam" id="PF11209">
    <property type="entry name" value="LmeA"/>
    <property type="match status" value="1"/>
</dbReference>
<keyword evidence="2" id="KW-1185">Reference proteome</keyword>
<gene>
    <name evidence="1" type="ORF">NDI37_14265</name>
</gene>
<dbReference type="Proteomes" id="UP001442494">
    <property type="component" value="Unassembled WGS sequence"/>
</dbReference>
<comment type="caution">
    <text evidence="1">The sequence shown here is derived from an EMBL/GenBank/DDBJ whole genome shotgun (WGS) entry which is preliminary data.</text>
</comment>
<evidence type="ECO:0000313" key="1">
    <source>
        <dbReference type="EMBL" id="MEP0865632.1"/>
    </source>
</evidence>
<sequence>MSQPRVEAQALSQVLQMRLGSLLDAVEFIDVDVQTDLSQIIQGEANSVSVEGQGLVMQKDIRIQNMELQTDNIAINPLSAIVGKIELDQPVNTTVRVRLTEADINQALNSDYIKSKLFPIELSVDDEIVTLELQLPLSLHLPGGEKMEFTGSMLVHKIDNTQQIGFSAVALPRTDKHPVLLEEFRCTPGTGISLGLTLALMQKVKELVNLPYFEFPEIAFCIKELDVQEGTMMLIIEAHVYEIPSS</sequence>
<name>A0ABV0JQB7_9CYAN</name>
<protein>
    <submittedName>
        <fullName evidence="1">DUF2993 domain-containing protein</fullName>
    </submittedName>
</protein>